<dbReference type="RefSeq" id="WP_345337619.1">
    <property type="nucleotide sequence ID" value="NZ_BAABHH010000004.1"/>
</dbReference>
<accession>A0A8J3LW06</accession>
<feature type="compositionally biased region" description="Basic and acidic residues" evidence="1">
    <location>
        <begin position="51"/>
        <end position="62"/>
    </location>
</feature>
<protein>
    <submittedName>
        <fullName evidence="2">Uncharacterized protein</fullName>
    </submittedName>
</protein>
<evidence type="ECO:0000256" key="1">
    <source>
        <dbReference type="SAM" id="MobiDB-lite"/>
    </source>
</evidence>
<gene>
    <name evidence="2" type="ORF">Pka01_28640</name>
</gene>
<name>A0A8J3LW06_9ACTN</name>
<evidence type="ECO:0000313" key="3">
    <source>
        <dbReference type="Proteomes" id="UP000630097"/>
    </source>
</evidence>
<feature type="region of interest" description="Disordered" evidence="1">
    <location>
        <begin position="47"/>
        <end position="73"/>
    </location>
</feature>
<sequence>MAHSVVWIFSRLGKMFVKRASGIDSNATFETRRVRCGEMSAGHANVGSVLSDRHDRGSDERPGAMTSMWSSPERRTEHCAGCDAERTFEQPTCPDGHDERPEFLCMTCGGTLLFATATA</sequence>
<comment type="caution">
    <text evidence="2">The sequence shown here is derived from an EMBL/GenBank/DDBJ whole genome shotgun (WGS) entry which is preliminary data.</text>
</comment>
<organism evidence="2 3">
    <name type="scientific">Planotetraspora kaengkrachanensis</name>
    <dbReference type="NCBI Taxonomy" id="575193"/>
    <lineage>
        <taxon>Bacteria</taxon>
        <taxon>Bacillati</taxon>
        <taxon>Actinomycetota</taxon>
        <taxon>Actinomycetes</taxon>
        <taxon>Streptosporangiales</taxon>
        <taxon>Streptosporangiaceae</taxon>
        <taxon>Planotetraspora</taxon>
    </lineage>
</organism>
<dbReference type="AlphaFoldDB" id="A0A8J3LW06"/>
<evidence type="ECO:0000313" key="2">
    <source>
        <dbReference type="EMBL" id="GIG79737.1"/>
    </source>
</evidence>
<dbReference type="EMBL" id="BONV01000010">
    <property type="protein sequence ID" value="GIG79737.1"/>
    <property type="molecule type" value="Genomic_DNA"/>
</dbReference>
<dbReference type="Proteomes" id="UP000630097">
    <property type="component" value="Unassembled WGS sequence"/>
</dbReference>
<reference evidence="2 3" key="1">
    <citation type="submission" date="2021-01" db="EMBL/GenBank/DDBJ databases">
        <title>Whole genome shotgun sequence of Planotetraspora kaengkrachanensis NBRC 104272.</title>
        <authorList>
            <person name="Komaki H."/>
            <person name="Tamura T."/>
        </authorList>
    </citation>
    <scope>NUCLEOTIDE SEQUENCE [LARGE SCALE GENOMIC DNA]</scope>
    <source>
        <strain evidence="2 3">NBRC 104272</strain>
    </source>
</reference>
<proteinExistence type="predicted"/>
<keyword evidence="3" id="KW-1185">Reference proteome</keyword>